<feature type="chain" id="PRO_5009234291" description="Heptatricopeptide repeat-containing protein" evidence="2">
    <location>
        <begin position="23"/>
        <end position="1286"/>
    </location>
</feature>
<sequence>MHFRLLCATLGVCGAARSAALSREPLQSCLHRGSLFIRRSPRKYEKKVAKKRESKVTSCRGEDTHKRSSRSAAVISTLECPIVGVPVGFPLHTAQHGEHRVENNGGRTFLSPIIGNRKKVTLSLRKEIGQRHFNSTKLNNLLCMQFLPDVSNAYLRYVLEKFSANDLPVKENVLFHLTLRYLRERTTTSVGGKTSERDSQLINSIENNSYKFIADHARVLKKCAKGKKQKEANFGHCRTEGRAEEGNHLPPSQNKTIDAYLKMKKKFNIIFVSIKSERNIYRVFRKIKRNISFYDFQERLAILCFFHRHAQHRFALDFFKKYIFSLKNENNLFVLHLVSSLGESTLLKRYMLVPHLTYHAILSTPEGGGGSCGDTFKWSFLPINACNYVESYMKERFFLGGASGRGGPRVDRPHTEATFLIYAKLLDSLAQKRNCYFPELFLKQFCLYYSEQKEIPHDGKWHYFLITVSALMKAHYVRGRLQVRGKPYVSAAAHEGVSRSLANRPLANCSLANRVTIHDDDIFRDKTHCLAIRGGNRLNSQVVAYLLGAPPRGDALKQYSLLLLLQYAFLLKLNLEHVNLVSRNSPNHFSNGVDRIESSVKEMAKQISGTEPTFLEKQATPPEQREDFLTRITFLYESILSSHCKHTGESILLYNYTFQELTAFVGNYLTDVMETSFHGVGEVAEEMNVFAKHILPLCRVNPRLFFILMEALKEGSNPHMARHLWLGSQHMLRNLRPWVREAIAGELLGGGSEGGGSQGETHQGDTHQGDIHQGDTHQGDTHQGEAHNRGDPPLARTISAYDSVQNTYQQITSCYDKAQIKRLLKGLLTARMQTKGDPSPLGVFKRPILALNLKQIFFLFVTLNYFNLHCEVVRLFRHVMGEAAFRKSFCRAVLRRGKHPPLEEHPSVEEHKLRQKILYLYCNSSFCVDSPLRLPAGVTCSRGLMKHVLFYRDPLHMFNHLMGKYAGGAAAGGSIKGAAKSKAAMEEILQKMESSKFFREESLSKFRSSNIYKQFFSEGIYTRVSQTEYTLIFYQLMRHLYKQGSTWHTGGGENRAKQSESNSTESSWQVEFVYLHFYAAWQSYLKVHKMSKINFLICAKTFLLVNDMGSFQNLLCTNKRMAEKQAIFVNSLLNNYLHHCGGYLHTVKNNFIAPADMYITRGGELIIFNLNHEQLVQRIPHFGEYHGQCKVTLFIDYRKLFPDLINLQFYMTLPFLQSPKVKSFLEENKITLCEENFWSVTDMVIFYGKCLDKRDKIVEFFSKQMSDFRIQRNNLIKDAFVVSRKG</sequence>
<dbReference type="InterPro" id="IPR008627">
    <property type="entry name" value="GETHR_repeat"/>
</dbReference>
<name>A0A1G4H062_PLAVI</name>
<proteinExistence type="predicted"/>
<dbReference type="VEuPathDB" id="PlasmoDB:PVP01_1132700"/>
<dbReference type="Pfam" id="PF05671">
    <property type="entry name" value="GETHR"/>
    <property type="match status" value="1"/>
</dbReference>
<accession>A0A1G4H062</accession>
<evidence type="ECO:0000256" key="2">
    <source>
        <dbReference type="SAM" id="SignalP"/>
    </source>
</evidence>
<dbReference type="EMBL" id="LT615249">
    <property type="protein sequence ID" value="SCO68228.1"/>
    <property type="molecule type" value="Genomic_DNA"/>
</dbReference>
<feature type="signal peptide" evidence="2">
    <location>
        <begin position="1"/>
        <end position="22"/>
    </location>
</feature>
<evidence type="ECO:0000313" key="4">
    <source>
        <dbReference type="Proteomes" id="UP000196402"/>
    </source>
</evidence>
<keyword evidence="2" id="KW-0732">Signal</keyword>
<evidence type="ECO:0000256" key="1">
    <source>
        <dbReference type="SAM" id="MobiDB-lite"/>
    </source>
</evidence>
<feature type="region of interest" description="Disordered" evidence="1">
    <location>
        <begin position="749"/>
        <end position="795"/>
    </location>
</feature>
<gene>
    <name evidence="3" type="ORF">PVT01_110037300</name>
</gene>
<dbReference type="VEuPathDB" id="PlasmoDB:PVX_113955"/>
<evidence type="ECO:0000313" key="3">
    <source>
        <dbReference type="EMBL" id="SCO68228.1"/>
    </source>
</evidence>
<organism evidence="3 4">
    <name type="scientific">Plasmodium vivax</name>
    <name type="common">malaria parasite P. vivax</name>
    <dbReference type="NCBI Taxonomy" id="5855"/>
    <lineage>
        <taxon>Eukaryota</taxon>
        <taxon>Sar</taxon>
        <taxon>Alveolata</taxon>
        <taxon>Apicomplexa</taxon>
        <taxon>Aconoidasida</taxon>
        <taxon>Haemosporida</taxon>
        <taxon>Plasmodiidae</taxon>
        <taxon>Plasmodium</taxon>
        <taxon>Plasmodium (Plasmodium)</taxon>
    </lineage>
</organism>
<protein>
    <recommendedName>
        <fullName evidence="5">Heptatricopeptide repeat-containing protein</fullName>
    </recommendedName>
</protein>
<dbReference type="Proteomes" id="UP000196402">
    <property type="component" value="Chromosome 11"/>
</dbReference>
<dbReference type="VEuPathDB" id="PlasmoDB:PVPAM_110037200"/>
<evidence type="ECO:0008006" key="5">
    <source>
        <dbReference type="Google" id="ProtNLM"/>
    </source>
</evidence>
<reference evidence="3 4" key="1">
    <citation type="submission" date="2016-07" db="EMBL/GenBank/DDBJ databases">
        <authorList>
            <consortium name="Pathogen Informatics"/>
        </authorList>
    </citation>
    <scope>NUCLEOTIDE SEQUENCE [LARGE SCALE GENOMIC DNA]</scope>
</reference>
<dbReference type="VEuPathDB" id="PlasmoDB:PVW1_110038500"/>
<feature type="compositionally biased region" description="Gly residues" evidence="1">
    <location>
        <begin position="749"/>
        <end position="758"/>
    </location>
</feature>
<dbReference type="eggNOG" id="ENOG502QXFG">
    <property type="taxonomic scope" value="Eukaryota"/>
</dbReference>
<feature type="compositionally biased region" description="Basic and acidic residues" evidence="1">
    <location>
        <begin position="762"/>
        <end position="790"/>
    </location>
</feature>